<keyword evidence="2" id="KW-1185">Reference proteome</keyword>
<organism evidence="1 2">
    <name type="scientific">Dreissena polymorpha</name>
    <name type="common">Zebra mussel</name>
    <name type="synonym">Mytilus polymorpha</name>
    <dbReference type="NCBI Taxonomy" id="45954"/>
    <lineage>
        <taxon>Eukaryota</taxon>
        <taxon>Metazoa</taxon>
        <taxon>Spiralia</taxon>
        <taxon>Lophotrochozoa</taxon>
        <taxon>Mollusca</taxon>
        <taxon>Bivalvia</taxon>
        <taxon>Autobranchia</taxon>
        <taxon>Heteroconchia</taxon>
        <taxon>Euheterodonta</taxon>
        <taxon>Imparidentia</taxon>
        <taxon>Neoheterodontei</taxon>
        <taxon>Myida</taxon>
        <taxon>Dreissenoidea</taxon>
        <taxon>Dreissenidae</taxon>
        <taxon>Dreissena</taxon>
    </lineage>
</organism>
<evidence type="ECO:0000313" key="1">
    <source>
        <dbReference type="EMBL" id="KAH3822012.1"/>
    </source>
</evidence>
<name>A0A9D4GS96_DREPO</name>
<dbReference type="EMBL" id="JAIWYP010000005">
    <property type="protein sequence ID" value="KAH3822012.1"/>
    <property type="molecule type" value="Genomic_DNA"/>
</dbReference>
<reference evidence="1" key="2">
    <citation type="submission" date="2020-11" db="EMBL/GenBank/DDBJ databases">
        <authorList>
            <person name="McCartney M.A."/>
            <person name="Auch B."/>
            <person name="Kono T."/>
            <person name="Mallez S."/>
            <person name="Becker A."/>
            <person name="Gohl D.M."/>
            <person name="Silverstein K.A.T."/>
            <person name="Koren S."/>
            <person name="Bechman K.B."/>
            <person name="Herman A."/>
            <person name="Abrahante J.E."/>
            <person name="Garbe J."/>
        </authorList>
    </citation>
    <scope>NUCLEOTIDE SEQUENCE</scope>
    <source>
        <strain evidence="1">Duluth1</strain>
        <tissue evidence="1">Whole animal</tissue>
    </source>
</reference>
<comment type="caution">
    <text evidence="1">The sequence shown here is derived from an EMBL/GenBank/DDBJ whole genome shotgun (WGS) entry which is preliminary data.</text>
</comment>
<proteinExistence type="predicted"/>
<protein>
    <submittedName>
        <fullName evidence="1">Uncharacterized protein</fullName>
    </submittedName>
</protein>
<dbReference type="AlphaFoldDB" id="A0A9D4GS96"/>
<gene>
    <name evidence="1" type="ORF">DPMN_123781</name>
</gene>
<sequence>MERLLFESFMDMQQNASEFNSTTLMKLVSIASRKTLEDALNDQSLMDCIDQYIRFEESVRTGVLGKTAKFWLSVVDHSRLVMMLLYSVKTNSLMLFHECRGQMAELFFAFDGPNYSSRVFTSLLNVI</sequence>
<dbReference type="Proteomes" id="UP000828390">
    <property type="component" value="Unassembled WGS sequence"/>
</dbReference>
<accession>A0A9D4GS96</accession>
<evidence type="ECO:0000313" key="2">
    <source>
        <dbReference type="Proteomes" id="UP000828390"/>
    </source>
</evidence>
<reference evidence="1" key="1">
    <citation type="journal article" date="2019" name="bioRxiv">
        <title>The Genome of the Zebra Mussel, Dreissena polymorpha: A Resource for Invasive Species Research.</title>
        <authorList>
            <person name="McCartney M.A."/>
            <person name="Auch B."/>
            <person name="Kono T."/>
            <person name="Mallez S."/>
            <person name="Zhang Y."/>
            <person name="Obille A."/>
            <person name="Becker A."/>
            <person name="Abrahante J.E."/>
            <person name="Garbe J."/>
            <person name="Badalamenti J.P."/>
            <person name="Herman A."/>
            <person name="Mangelson H."/>
            <person name="Liachko I."/>
            <person name="Sullivan S."/>
            <person name="Sone E.D."/>
            <person name="Koren S."/>
            <person name="Silverstein K.A.T."/>
            <person name="Beckman K.B."/>
            <person name="Gohl D.M."/>
        </authorList>
    </citation>
    <scope>NUCLEOTIDE SEQUENCE</scope>
    <source>
        <strain evidence="1">Duluth1</strain>
        <tissue evidence="1">Whole animal</tissue>
    </source>
</reference>